<reference evidence="7 8" key="1">
    <citation type="journal article" date="2020" name="Mol. Biol. Evol.">
        <title>Interspecific Gene Flow and the Evolution of Specialization in Black and White Rhinoceros.</title>
        <authorList>
            <person name="Moodley Y."/>
            <person name="Westbury M.V."/>
            <person name="Russo I.M."/>
            <person name="Gopalakrishnan S."/>
            <person name="Rakotoarivelo A."/>
            <person name="Olsen R.A."/>
            <person name="Prost S."/>
            <person name="Tunstall T."/>
            <person name="Ryder O.A."/>
            <person name="Dalen L."/>
            <person name="Bruford M.W."/>
        </authorList>
    </citation>
    <scope>NUCLEOTIDE SEQUENCE [LARGE SCALE GENOMIC DNA]</scope>
    <source>
        <strain evidence="7">SBR-YM</strain>
        <tissue evidence="7">Skin</tissue>
    </source>
</reference>
<keyword evidence="4" id="KW-0406">Ion transport</keyword>
<evidence type="ECO:0000256" key="6">
    <source>
        <dbReference type="SAM" id="MobiDB-lite"/>
    </source>
</evidence>
<evidence type="ECO:0000313" key="7">
    <source>
        <dbReference type="EMBL" id="KAF5927695.1"/>
    </source>
</evidence>
<gene>
    <name evidence="7" type="ORF">HPG69_000600</name>
</gene>
<feature type="compositionally biased region" description="Basic and acidic residues" evidence="6">
    <location>
        <begin position="1"/>
        <end position="19"/>
    </location>
</feature>
<dbReference type="Gene3D" id="1.20.5.2950">
    <property type="match status" value="1"/>
</dbReference>
<evidence type="ECO:0000256" key="1">
    <source>
        <dbReference type="ARBA" id="ARBA00010066"/>
    </source>
</evidence>
<comment type="caution">
    <text evidence="7">The sequence shown here is derived from an EMBL/GenBank/DDBJ whole genome shotgun (WGS) entry which is preliminary data.</text>
</comment>
<dbReference type="GO" id="GO:0016471">
    <property type="term" value="C:vacuolar proton-transporting V-type ATPase complex"/>
    <property type="evidence" value="ECO:0007669"/>
    <property type="project" value="InterPro"/>
</dbReference>
<dbReference type="Pfam" id="PF03179">
    <property type="entry name" value="V-ATPase_G"/>
    <property type="match status" value="1"/>
</dbReference>
<keyword evidence="2" id="KW-0813">Transport</keyword>
<name>A0A7J7FHY7_DICBM</name>
<dbReference type="Proteomes" id="UP000551758">
    <property type="component" value="Unassembled WGS sequence"/>
</dbReference>
<comment type="subunit">
    <text evidence="5">V-ATPase is a heteromultimeric enzyme made up of two complexes: the ATP-hydrolytic V1 complex and the proton translocation V0 complex. The V1 complex consists of three catalytic AB heterodimers that form a heterohexamer, three peripheral stalks each consisting of EG heterodimers, one central rotor including subunits D and F, and the regulatory subunits C and H. The proton translocation complex V0 consists of the proton transport subunit a, a ring of proteolipid subunits c9c'', rotary subunit d, subunits e and f, and the accessory subunits ATP6AP1/Ac45 and ATP6AP2/PRR.</text>
</comment>
<evidence type="ECO:0000256" key="3">
    <source>
        <dbReference type="ARBA" id="ARBA00022781"/>
    </source>
</evidence>
<dbReference type="EMBL" id="JACDTQ010000550">
    <property type="protein sequence ID" value="KAF5927695.1"/>
    <property type="molecule type" value="Genomic_DNA"/>
</dbReference>
<keyword evidence="3" id="KW-0375">Hydrogen ion transport</keyword>
<evidence type="ECO:0000256" key="4">
    <source>
        <dbReference type="ARBA" id="ARBA00023065"/>
    </source>
</evidence>
<sequence length="70" mass="7857">MSEPHKQKNLRLKEDKEAQAEVEQYSLQKEKGFRAKEAAALGSHDSCSTEVEETQEMTILHTCPVPAEQG</sequence>
<accession>A0A7J7FHY7</accession>
<evidence type="ECO:0000256" key="5">
    <source>
        <dbReference type="ARBA" id="ARBA00046696"/>
    </source>
</evidence>
<comment type="similarity">
    <text evidence="1">Belongs to the V-ATPase G subunit family.</text>
</comment>
<feature type="region of interest" description="Disordered" evidence="6">
    <location>
        <begin position="1"/>
        <end position="23"/>
    </location>
</feature>
<dbReference type="AlphaFoldDB" id="A0A7J7FHY7"/>
<proteinExistence type="inferred from homology"/>
<dbReference type="GO" id="GO:0046961">
    <property type="term" value="F:proton-transporting ATPase activity, rotational mechanism"/>
    <property type="evidence" value="ECO:0007669"/>
    <property type="project" value="InterPro"/>
</dbReference>
<organism evidence="7 8">
    <name type="scientific">Diceros bicornis minor</name>
    <name type="common">South-central black rhinoceros</name>
    <dbReference type="NCBI Taxonomy" id="77932"/>
    <lineage>
        <taxon>Eukaryota</taxon>
        <taxon>Metazoa</taxon>
        <taxon>Chordata</taxon>
        <taxon>Craniata</taxon>
        <taxon>Vertebrata</taxon>
        <taxon>Euteleostomi</taxon>
        <taxon>Mammalia</taxon>
        <taxon>Eutheria</taxon>
        <taxon>Laurasiatheria</taxon>
        <taxon>Perissodactyla</taxon>
        <taxon>Rhinocerotidae</taxon>
        <taxon>Diceros</taxon>
    </lineage>
</organism>
<dbReference type="InterPro" id="IPR005124">
    <property type="entry name" value="V-ATPase_G"/>
</dbReference>
<keyword evidence="8" id="KW-1185">Reference proteome</keyword>
<evidence type="ECO:0000313" key="8">
    <source>
        <dbReference type="Proteomes" id="UP000551758"/>
    </source>
</evidence>
<protein>
    <submittedName>
        <fullName evidence="7">Uncharacterized protein</fullName>
    </submittedName>
</protein>
<evidence type="ECO:0000256" key="2">
    <source>
        <dbReference type="ARBA" id="ARBA00022448"/>
    </source>
</evidence>